<evidence type="ECO:0000256" key="1">
    <source>
        <dbReference type="SAM" id="MobiDB-lite"/>
    </source>
</evidence>
<proteinExistence type="predicted"/>
<evidence type="ECO:0000313" key="2">
    <source>
        <dbReference type="EMBL" id="MBA2951431.1"/>
    </source>
</evidence>
<dbReference type="RefSeq" id="WP_181662350.1">
    <property type="nucleotide sequence ID" value="NZ_JACEHE010000046.1"/>
</dbReference>
<dbReference type="Proteomes" id="UP000545761">
    <property type="component" value="Unassembled WGS sequence"/>
</dbReference>
<gene>
    <name evidence="2" type="ORF">H1D24_38220</name>
</gene>
<reference evidence="2 3" key="1">
    <citation type="submission" date="2020-07" db="EMBL/GenBank/DDBJ databases">
        <title>Streptomyces isolated from Indian soil.</title>
        <authorList>
            <person name="Mandal S."/>
            <person name="Maiti P.K."/>
        </authorList>
    </citation>
    <scope>NUCLEOTIDE SEQUENCE [LARGE SCALE GENOMIC DNA]</scope>
    <source>
        <strain evidence="2 3">PSKA28</strain>
    </source>
</reference>
<feature type="compositionally biased region" description="Gly residues" evidence="1">
    <location>
        <begin position="1"/>
        <end position="15"/>
    </location>
</feature>
<protein>
    <submittedName>
        <fullName evidence="2">Uncharacterized protein</fullName>
    </submittedName>
</protein>
<sequence length="291" mass="30438">MAIRAAGGGGTGGEAAGADRFKSGTGATGGGAYVYMGQARGPATAVDERAGRAPRTSRAVWATEEEAYQDFFTWSQKQQSDFLAQGILSGQLKLGDGAMEASKLWKKLVQESARYGAAGKRVTPIDIMASYVSAAGGGKGSQWVQQGVFEVNTATGERRYVGPGKYLGDGKAQQTDTRVDLTDPDTARSVATQLFQNMMGRDPGAGELGAFASALHSAEQSNPVVQTTTTEYDMDTGQALSSSTQSSGGISAEGKAYIGEQQIKGKKEYGVHQAVTTYQNALESLIYGAPE</sequence>
<name>A0A7W0DUA9_9ACTN</name>
<dbReference type="AlphaFoldDB" id="A0A7W0DUA9"/>
<dbReference type="EMBL" id="JACEHE010000046">
    <property type="protein sequence ID" value="MBA2951431.1"/>
    <property type="molecule type" value="Genomic_DNA"/>
</dbReference>
<feature type="region of interest" description="Disordered" evidence="1">
    <location>
        <begin position="1"/>
        <end position="20"/>
    </location>
</feature>
<organism evidence="2 3">
    <name type="scientific">Streptomyces himalayensis subsp. himalayensis</name>
    <dbReference type="NCBI Taxonomy" id="2756131"/>
    <lineage>
        <taxon>Bacteria</taxon>
        <taxon>Bacillati</taxon>
        <taxon>Actinomycetota</taxon>
        <taxon>Actinomycetes</taxon>
        <taxon>Kitasatosporales</taxon>
        <taxon>Streptomycetaceae</taxon>
        <taxon>Streptomyces</taxon>
        <taxon>Streptomyces himalayensis</taxon>
    </lineage>
</organism>
<comment type="caution">
    <text evidence="2">The sequence shown here is derived from an EMBL/GenBank/DDBJ whole genome shotgun (WGS) entry which is preliminary data.</text>
</comment>
<evidence type="ECO:0000313" key="3">
    <source>
        <dbReference type="Proteomes" id="UP000545761"/>
    </source>
</evidence>
<accession>A0A7W0DUA9</accession>